<evidence type="ECO:0000313" key="4">
    <source>
        <dbReference type="Proteomes" id="UP000518887"/>
    </source>
</evidence>
<keyword evidence="1" id="KW-0732">Signal</keyword>
<evidence type="ECO:0000259" key="2">
    <source>
        <dbReference type="Pfam" id="PF13860"/>
    </source>
</evidence>
<gene>
    <name evidence="3" type="ORF">HNP76_001873</name>
</gene>
<keyword evidence="4" id="KW-1185">Reference proteome</keyword>
<dbReference type="Proteomes" id="UP000518887">
    <property type="component" value="Unassembled WGS sequence"/>
</dbReference>
<protein>
    <recommendedName>
        <fullName evidence="2">FlgD/Vpr Ig-like domain-containing protein</fullName>
    </recommendedName>
</protein>
<organism evidence="3 4">
    <name type="scientific">Treponema ruminis</name>
    <dbReference type="NCBI Taxonomy" id="744515"/>
    <lineage>
        <taxon>Bacteria</taxon>
        <taxon>Pseudomonadati</taxon>
        <taxon>Spirochaetota</taxon>
        <taxon>Spirochaetia</taxon>
        <taxon>Spirochaetales</taxon>
        <taxon>Treponemataceae</taxon>
        <taxon>Treponema</taxon>
    </lineage>
</organism>
<dbReference type="RefSeq" id="WP_184659813.1">
    <property type="nucleotide sequence ID" value="NZ_CP031518.1"/>
</dbReference>
<sequence length="4262" mass="452578">MRKICVMLVLLGLVVCGAWGAEASKFRWTRIADGFWQNGNSWQYEDKTDNQWKNADDWPCTSTTDDANDSVFINTNEGEAVSYTIKLTEDVKLEALNIDTKNGTSVTIDLNGHNLIANTMALGHVGDDGASGSATSALTFIITDSSSSATKGSFSTGTVHLTSSSTNSVIRITNDVSVNITSTLDNTSSSQSGRLSVTGDGTGSFNTPGGTSEAFVTVNSNLVNHNGHTVPTPIATDTYYWTGNAGDSEWTTSGNWAPNADGSGHVPNGDYPGHADNETAVFGENVSEIKDFQIGSESENWTIYLQNNAESTDYKGVRITSITHNNEQIVINENSKGAFWFNCANDSKVGSIHVKNGGVRFQTGSLIIEGDLQIETGVDVVSWNTFFIDGKFINNGIISFLGGNTYKLSGNCENSGKINLGNFSLELNGGYSGTGELSLASGTINFAGTTNTVKKLTVSGTGKINNNSSEAVKLANVTLPDETNNVIFKGDFTIEEVGDEKFHAASAGTYFIDGDVDFSGCKEFEHNGSDGHGATIFFYNTTSTNTTSTAHTFKTKEGMKLYHFYFGGNVNIDLNGEVTVADECKMKITKSEYMPSSSYTATFTGSGSLKGNRGDESVDICASSSGIDEKFVVDANVTCAGNFYQRAGTKVVVNAGKTLDVKNDYRGCGGSSDPANELTVNGTISVGNDFGAGSAPFDTGANDAKVTIATGGELTVGNDIKYAKLFTNYGTVSVTKSITGVLTLENRAGTITVNESISGMTELNNWQTALLSVANTISATDIFNGGTIKTANLTSSGKINSTSLLVFTGTDGKLSLNPAETNIITNIEIDSEKKVKLDNNITISGNVKNNGTFDVDEKTVTFKGGSEKSEITGNTIDFVDVVINKDVDFKNSNNFINLTCEPESAATSEISINLETSEKQIVSNKLTLNGSEGAKVKLAGSGKFVTAGSDSEHFIGQYLLIGKDVEISDNDTTVKAGAFLAKKSEADGTNYSVINPHGWKFEGIIYKWTGTDSTEPTNFHLPANWEIGVVPDSSGIVTYAESVTNQPVLTKAVTIGHITIPAGCSLDLNGNNFEVTGICDELPEGSTFDISNAFVNSGTVILKGTETVSLPAGKVDEQGTWHYKGGGSGTVKEIENLAYKNLIISGTIGVATDYTVVAGDGISFGTDSETAKITGSAHFGSPVTLANDAIIGTSGASIIFDKSINGEKSLSLAGGNIEFEEDVGSETPLSSINVTDDSTITRTAASLINLNANISIESGKSLTCGHDIKISGNVANDGTIDASGKKLEIKGTGESNQIEISGNGTIIVAPADFTADYLSIGADLVIKEGTDVKTGSHKAYSGMVNTSLPAATSDPEKMAYAALFKNGWDLGYEFEFIWQGTTDNSWGEKSNWDVGIVPGAVSENTVGVAVVIPDSITVSNYPKLDGPASAYEIATLSVGTENASPHNAVLTLSSVVLKVSSSLTNYGIISYAGNARITNGTTPINDVLNGGTVEYSGTTSQTVTKFSSTTQDDYVNLKITGTDVKIDDKISVAKNLNIMQNDFSSSQFGSLLVNNALTLKGDLFVATACSLKSNSAGSIIFAGSSEQTIDVAAEPANAQFANLEISSGSSITTASNFTITGNLTNNNETGGFNASAGTVTFSGADSTVSGKNVFYDVRSTGAKITFSASNTFNNAAFTGASSTVTFAASNTFDTASFIGAGSTATFADENTFASLKFNGAGITAKFAANKEQTITDSFSSIGTATGKVHLTTAASSLVIDDNQSGTWWILNFPSEKGKALTAPDFVYTDISYSKSKYDIVHAWAPTIDEGAEDSTLNWFSRNYYWIGGSGTDGSKWEASANWKHRNDAGNLYPVRKWPTYDKKRNSIFIETASGNKDLILENAVTMKNLAVKDGAAIDLKGFTVSADDSDNATKDFVNKGTVRLYGASGQIDSSVENGSGSTVEYYAEAAGTTSAFVWGNVYENLNILGPFAMDSDISAVNLKFGKNEFYGASADSVRKFTVTGSASILNGSGNALYLKGENVFANPLAIGDSSVSPALSGGNIILNSDGNLRLASVVCDSLEVQSSVKFTQDVSSPVKFSGAYSTVDGNNVAFAENATFTGSAINLLGHNTFAKAASFCEDITLSGSNTFADFICKTPGSTLTFTPNTTQTVSQLTIHGSDASKINLTGSGEWMISPAAGGLNHSIAHAVITNSNFTDSANPVIVYAKNGYNTDGTGNTNWIFAGHEYVWTALDSAYPHEWNRSENWSPKSVPGRYADVKINQLAGGNYPVLSGDLYLDKGSKDFALDDDGDGSPDRNESLASCLTIASGAVFDFNGFQLTLNTLVNKGRIRLVGTEVITSDGAIGIAQLPLDSNSFLTGLFEYYGDFGLRVSPNFGDKFSLLEFTDGSSGQISGAISVSGETLISNGAGKSLELTGDNTFAGDVQISGAGNVTLKGQKSDTSPLSLTGAVDSSKLTIKSDVVLNGNVTTADTQDYEGKVTLNAGIVFNAADSRLSFGSDILSGNENSALTFESPASLGGNVTTALSQTYKKNLTLLADVIFTAGAGVKFDSASELSITSDKSAKFKSPLSANCDLAITVPLFDFDSNASFKHTDSTKALTLKSGTALTFKNVAFDAGKLIIDEGASFTQTGVNLATAVQKVSAIENNGSCVWDSGSEGGSLLLAGSISGSKADQIIFNKKNVSLSATPITISGVFFDLTVPGGINATNGSGLVVRRNFTVYGSYLHNSQSLTLGSVTFDDGRKYASANNDDGSAGLISSPSNLGSVKIVQEGSGKKFTSNIEGLSFSLDDASVAAGSIEFAEKLKALSLTNAENTNFAILFDSACEITEAVTFGTSGNVILGTKEDSACVFANTLEHTAGDTKLAGSILSSSAKFARTLLTQNVKIDCGSNSVIFTGDLDSDSSDSPRALSIGNETSLTSVKFEKTCGLVNPLASLLVYGNAEFGGNLISEEIVNLKGNVISFADVSLLSKKKYILLDGQNSRTVGTASGSLTFASDLFVDMDTEASLTLSSDITWQKIFCGYSGKITSGAVKLSGKDLILFGPTYSPDDPRYSGSDSRFAYFGYDSLAYKPASASLGFKSEFLTSGSQVILSGNFYANGLDLSGASFVIPNQAASNPIFNSSSDVTERQWGLPYAVAFNSEISNCSASSPEGSAFVTAAKAQNVTDKSGNTGFQFELPQISGAHSVSDSVICLTFDMALENSKGEVSSTIALVSSLEKGGIFYNGKSLAFDGKFYTESDGTDCSLPLSESSLALTDIPAFTPLYLKVSSAANNWNTDATASSAGSEDSTDRSGIHRNRTTDLSLFEGLFFAADGKTMCRNYGIGQWSENYADYSDAPIFATVDRARPVLVDLFTGQELHSTNTGTADSQKFYDSHNFIELRYSEPVDIGNLMAGAVEQNQNQQAQTEFNSAEKHGGAITNNSGSGGLTLAGFVSIEKGELTSGYKSGSAGSYSFNSDTNKAHALYRKFSKNAGDEEQIFPSRVRISVAGYVDEENPLSLDGAEFHNWIGYIDSSTSPAGQVIPLANKFITDLAVDSEGQPVKNIFDENNSSRSLSVNDRASSSPSSLYGDWDCSHPVFAAYVTNFNDSDPNVSWNYGDSDYRQYEMLGTVNSNTNAYIDTIEMHLFDNTQNYSADDLYKWAARKGWSSSGSNVIPGFEAPESAGGSRAIPQSAAMTHGGIRRSSLDGAISAFRYKYSLDDFESDFRPFAERDISQHVKSPIFRGETLSETFTDNDQPYLGLTINTNDSKLPIRTTFTVTYEPKKSFITDLAGNRLLHTDSGSDKKILHTIDITPPSFTMTISPVGENKIYAVFTKPLAYKGTYLSELGGELPSVLEKIASNLEFVYSEEDNVDTTSAPDGDKAISILSAELAVGNMDYTAILFTLDRKISLDDVEKIWIRINDLGEGTATLFGDVTASYIQDKLGNPVPVHTCHALSDFAINAVNMLYAYSDNTDDDGWDEHEIYGQGLAPESSDYAVHDFSEDGENYNRLRSGRDIVFQFEFFDSEDDKGKSALKNGEALALVYDEKANIRPEWKGSKYNLLTEGDWRIWLDNHFEAFSLSYNPSPLSASLPSPPLFADVEGSDILKNMTWRNEDFNIEAGKEYQFFFKILDSSGNVIQINHDGDTRTPRIPLYTFRMPKERISAGDFSYLDLWSFTTRDLTRQRGGVTILNNVINAALGEKTAIEVNMKNDGNLNVFVMTLDGNIIKRLSKGSVKSGTHYFYWDGKNGAGKPVARGLYFIRVSGSGIDETRKVMVVK</sequence>
<dbReference type="Pfam" id="PF13860">
    <property type="entry name" value="FlgD_ig"/>
    <property type="match status" value="1"/>
</dbReference>
<evidence type="ECO:0000256" key="1">
    <source>
        <dbReference type="SAM" id="SignalP"/>
    </source>
</evidence>
<feature type="chain" id="PRO_5031473354" description="FlgD/Vpr Ig-like domain-containing protein" evidence="1">
    <location>
        <begin position="21"/>
        <end position="4262"/>
    </location>
</feature>
<name>A0A7W8G9X3_9SPIR</name>
<accession>A0A7W8G9X3</accession>
<feature type="domain" description="FlgD/Vpr Ig-like" evidence="2">
    <location>
        <begin position="4184"/>
        <end position="4250"/>
    </location>
</feature>
<dbReference type="Gene3D" id="2.60.40.4070">
    <property type="match status" value="1"/>
</dbReference>
<comment type="caution">
    <text evidence="3">The sequence shown here is derived from an EMBL/GenBank/DDBJ whole genome shotgun (WGS) entry which is preliminary data.</text>
</comment>
<evidence type="ECO:0000313" key="3">
    <source>
        <dbReference type="EMBL" id="MBB5226500.1"/>
    </source>
</evidence>
<dbReference type="EMBL" id="JACHFQ010000005">
    <property type="protein sequence ID" value="MBB5226500.1"/>
    <property type="molecule type" value="Genomic_DNA"/>
</dbReference>
<proteinExistence type="predicted"/>
<feature type="signal peptide" evidence="1">
    <location>
        <begin position="1"/>
        <end position="20"/>
    </location>
</feature>
<dbReference type="InterPro" id="IPR025965">
    <property type="entry name" value="FlgD/Vpr_Ig-like"/>
</dbReference>
<reference evidence="3 4" key="1">
    <citation type="submission" date="2020-08" db="EMBL/GenBank/DDBJ databases">
        <title>Genomic Encyclopedia of Type Strains, Phase IV (KMG-IV): sequencing the most valuable type-strain genomes for metagenomic binning, comparative biology and taxonomic classification.</title>
        <authorList>
            <person name="Goeker M."/>
        </authorList>
    </citation>
    <scope>NUCLEOTIDE SEQUENCE [LARGE SCALE GENOMIC DNA]</scope>
    <source>
        <strain evidence="3 4">DSM 103462</strain>
    </source>
</reference>